<dbReference type="SUPFAM" id="SSF55811">
    <property type="entry name" value="Nudix"/>
    <property type="match status" value="1"/>
</dbReference>
<comment type="caution">
    <text evidence="4">The sequence shown here is derived from an EMBL/GenBank/DDBJ whole genome shotgun (WGS) entry which is preliminary data.</text>
</comment>
<dbReference type="InterPro" id="IPR000086">
    <property type="entry name" value="NUDIX_hydrolase_dom"/>
</dbReference>
<reference evidence="6 7" key="1">
    <citation type="submission" date="2018-09" db="EMBL/GenBank/DDBJ databases">
        <title>Streptomyces sp. nov. DS1-2, an endophytic actinomycete isolated from roots of Dendrobium scabrilingue.</title>
        <authorList>
            <person name="Kuncharoen N."/>
            <person name="Kudo T."/>
            <person name="Ohkuma M."/>
            <person name="Yuki M."/>
            <person name="Tanasupawat S."/>
        </authorList>
    </citation>
    <scope>NUCLEOTIDE SEQUENCE [LARGE SCALE GENOMIC DNA]</scope>
    <source>
        <strain evidence="4 7">AZ1-7</strain>
        <strain evidence="5 6">DS1-2</strain>
    </source>
</reference>
<dbReference type="EMBL" id="RBDX01000020">
    <property type="protein sequence ID" value="RKN06501.1"/>
    <property type="molecule type" value="Genomic_DNA"/>
</dbReference>
<keyword evidence="6" id="KW-1185">Reference proteome</keyword>
<dbReference type="AlphaFoldDB" id="A0A3A9VZT5"/>
<dbReference type="InterPro" id="IPR020084">
    <property type="entry name" value="NUDIX_hydrolase_CS"/>
</dbReference>
<name>A0A3A9VZT5_9ACTN</name>
<dbReference type="PROSITE" id="PS51462">
    <property type="entry name" value="NUDIX"/>
    <property type="match status" value="1"/>
</dbReference>
<dbReference type="PROSITE" id="PS00893">
    <property type="entry name" value="NUDIX_BOX"/>
    <property type="match status" value="1"/>
</dbReference>
<dbReference type="PANTHER" id="PTHR43046:SF16">
    <property type="entry name" value="ADP-RIBOSE PYROPHOSPHATASE YJHB-RELATED"/>
    <property type="match status" value="1"/>
</dbReference>
<dbReference type="PANTHER" id="PTHR43046">
    <property type="entry name" value="GDP-MANNOSE MANNOSYL HYDROLASE"/>
    <property type="match status" value="1"/>
</dbReference>
<dbReference type="EMBL" id="RBDY01000014">
    <property type="protein sequence ID" value="RKN20240.1"/>
    <property type="molecule type" value="Genomic_DNA"/>
</dbReference>
<evidence type="ECO:0000313" key="5">
    <source>
        <dbReference type="EMBL" id="RKN20240.1"/>
    </source>
</evidence>
<protein>
    <submittedName>
        <fullName evidence="4">NUDIX domain-containing protein</fullName>
    </submittedName>
</protein>
<dbReference type="InterPro" id="IPR015797">
    <property type="entry name" value="NUDIX_hydrolase-like_dom_sf"/>
</dbReference>
<organism evidence="4 7">
    <name type="scientific">Streptomyces radicis</name>
    <dbReference type="NCBI Taxonomy" id="1750517"/>
    <lineage>
        <taxon>Bacteria</taxon>
        <taxon>Bacillati</taxon>
        <taxon>Actinomycetota</taxon>
        <taxon>Actinomycetes</taxon>
        <taxon>Kitasatosporales</taxon>
        <taxon>Streptomycetaceae</taxon>
        <taxon>Streptomyces</taxon>
    </lineage>
</organism>
<dbReference type="OrthoDB" id="21342at2"/>
<gene>
    <name evidence="5" type="ORF">D7318_18955</name>
    <name evidence="4" type="ORF">D7319_22205</name>
</gene>
<feature type="domain" description="Nudix hydrolase" evidence="3">
    <location>
        <begin position="1"/>
        <end position="136"/>
    </location>
</feature>
<sequence length="147" mass="16006">MTQLVAAVLVHDLDTDRVVLLRRAPGASFGRGLWDLPVGKCAPGEPITATAARELKEETGLLVDPADLGLVHVLHGAAGVSADHGFLTVVFRAHRWRGTLRNAEPHKHSEARWFAKDALPDDLVFGDERVIHRCLTGEVGLTLRGWP</sequence>
<evidence type="ECO:0000256" key="1">
    <source>
        <dbReference type="ARBA" id="ARBA00001946"/>
    </source>
</evidence>
<evidence type="ECO:0000256" key="2">
    <source>
        <dbReference type="ARBA" id="ARBA00022801"/>
    </source>
</evidence>
<dbReference type="Proteomes" id="UP000268652">
    <property type="component" value="Unassembled WGS sequence"/>
</dbReference>
<dbReference type="Pfam" id="PF00293">
    <property type="entry name" value="NUDIX"/>
    <property type="match status" value="1"/>
</dbReference>
<dbReference type="Gene3D" id="3.90.79.10">
    <property type="entry name" value="Nucleoside Triphosphate Pyrophosphohydrolase"/>
    <property type="match status" value="1"/>
</dbReference>
<evidence type="ECO:0000313" key="4">
    <source>
        <dbReference type="EMBL" id="RKN06501.1"/>
    </source>
</evidence>
<evidence type="ECO:0000313" key="7">
    <source>
        <dbReference type="Proteomes" id="UP000275024"/>
    </source>
</evidence>
<accession>A0A3A9VZT5</accession>
<evidence type="ECO:0000259" key="3">
    <source>
        <dbReference type="PROSITE" id="PS51462"/>
    </source>
</evidence>
<dbReference type="GO" id="GO:0016787">
    <property type="term" value="F:hydrolase activity"/>
    <property type="evidence" value="ECO:0007669"/>
    <property type="project" value="UniProtKB-KW"/>
</dbReference>
<evidence type="ECO:0000313" key="6">
    <source>
        <dbReference type="Proteomes" id="UP000268652"/>
    </source>
</evidence>
<comment type="cofactor">
    <cofactor evidence="1">
        <name>Mg(2+)</name>
        <dbReference type="ChEBI" id="CHEBI:18420"/>
    </cofactor>
</comment>
<proteinExistence type="predicted"/>
<dbReference type="Proteomes" id="UP000275024">
    <property type="component" value="Unassembled WGS sequence"/>
</dbReference>
<keyword evidence="2" id="KW-0378">Hydrolase</keyword>